<sequence length="1066" mass="116128">MTEAVAAQQDQSRVPDFEADEDVFERWTLYADQDGSDAPHLRPPTGRGRPSATPVDPPRDYMVDLWHRIGLDERRESFRTAIESPTTDPAIGAAMRSYLDGEPDPLGAAAVFEIAFAVGAKLWGERRYVQYDAWHGEHGPEFAACAVLQQSAVRVIGARFRQPLHHYNNGSDEPAVEFAPTIPAGGAWGRGMETQRVREMLAGVPEPEYRRYRELFEPLGRNHRQRHARAFVMPTEQDWVDQACNEFPEWESRAWGVEEQLIASVTSIDQLTAAGITILDEYNRYERPIRSLLESCGPDAVPLLVETLNRGTEPRGRGTLKTMLATLPHDAAVEYLLTGWVGEETAHLARLAAERFPRRTVRAVVRLADGAAAAQRSRYAHLTTAVPALAEAVAAAEPEVRQAIDRLVHLDDAPPETPDVPAFLANPPWTLKRPKVKRTVIEVAPVDAAVLRWRDGERETWAEGGKIVDETRRRLAEGEAEAVPEVLAALAKAPRHHRALPPIGGVEAARIAADWLVRLRSTRASVTAWLARHGTDAAAWLTPDAIGPAGKTQRAAEAVLRHLARAHGDAAVLAAAAGYGAEAAVTAILTADPLDLHGRKAPRVPEWVEPVLGMPVLLAGRGHRLPRAAVGHLVGAMALDSLAIPYAGLDAAKEHCDAASLSEFSWAVFESWLIADAPGKDSWAFTQLARFADAGTVERLEALIGPWTGAGLVKRAQTALEVLGAVDAEEALLAVHRLRRTVDSKALKESAADQIDLIAAGMGLDVEQLADSLVPDFELGEDATLELGYGSRRFKVGFDERLRPFVIDERGKVRRSLPKPDADDDPEAAAEAAKRFERLTRGLKSVATEQVPRLERAMVDGRTWTLPEFRRHLVDHALMWHLAKRLVWRAESAAGAVVFRLAEDRTCTGADEDALALPEDARIRLAHPVLLGDALPVWAEILADYEILQPFDQLARPVHAPTGAEASAGRLTRFEGGKGGTGALFNLTRKGWRPVRKEGSGWTSGLSRRLAGGGAVEVDLSPGFGGGYLFDAEEVQVLQSVRFPTGADPVALSEVIATLARVAKSE</sequence>
<gene>
    <name evidence="3" type="ORF">SAMN05216270_10681</name>
</gene>
<evidence type="ECO:0000256" key="1">
    <source>
        <dbReference type="SAM" id="MobiDB-lite"/>
    </source>
</evidence>
<dbReference type="RefSeq" id="WP_143014856.1">
    <property type="nucleotide sequence ID" value="NZ_FNAD01000006.1"/>
</dbReference>
<keyword evidence="4" id="KW-1185">Reference proteome</keyword>
<proteinExistence type="predicted"/>
<dbReference type="EMBL" id="FNAD01000006">
    <property type="protein sequence ID" value="SDD66137.1"/>
    <property type="molecule type" value="Genomic_DNA"/>
</dbReference>
<organism evidence="3 4">
    <name type="scientific">Glycomyces harbinensis</name>
    <dbReference type="NCBI Taxonomy" id="58114"/>
    <lineage>
        <taxon>Bacteria</taxon>
        <taxon>Bacillati</taxon>
        <taxon>Actinomycetota</taxon>
        <taxon>Actinomycetes</taxon>
        <taxon>Glycomycetales</taxon>
        <taxon>Glycomycetaceae</taxon>
        <taxon>Glycomyces</taxon>
    </lineage>
</organism>
<dbReference type="STRING" id="58114.SAMN05216270_10681"/>
<name>A0A1G6WLP0_9ACTN</name>
<dbReference type="InterPro" id="IPR025406">
    <property type="entry name" value="DUF4132"/>
</dbReference>
<evidence type="ECO:0000313" key="4">
    <source>
        <dbReference type="Proteomes" id="UP000198949"/>
    </source>
</evidence>
<reference evidence="4" key="1">
    <citation type="submission" date="2016-10" db="EMBL/GenBank/DDBJ databases">
        <authorList>
            <person name="Varghese N."/>
            <person name="Submissions S."/>
        </authorList>
    </citation>
    <scope>NUCLEOTIDE SEQUENCE [LARGE SCALE GENOMIC DNA]</scope>
    <source>
        <strain evidence="4">CGMCC 4.3516</strain>
    </source>
</reference>
<evidence type="ECO:0000259" key="2">
    <source>
        <dbReference type="Pfam" id="PF13569"/>
    </source>
</evidence>
<dbReference type="AlphaFoldDB" id="A0A1G6WLP0"/>
<evidence type="ECO:0000313" key="3">
    <source>
        <dbReference type="EMBL" id="SDD66137.1"/>
    </source>
</evidence>
<feature type="region of interest" description="Disordered" evidence="1">
    <location>
        <begin position="30"/>
        <end position="57"/>
    </location>
</feature>
<protein>
    <recommendedName>
        <fullName evidence="2">DUF4132 domain-containing protein</fullName>
    </recommendedName>
</protein>
<dbReference type="Pfam" id="PF13569">
    <property type="entry name" value="DUF4132"/>
    <property type="match status" value="1"/>
</dbReference>
<accession>A0A1G6WLP0</accession>
<dbReference type="Proteomes" id="UP000198949">
    <property type="component" value="Unassembled WGS sequence"/>
</dbReference>
<feature type="domain" description="DUF4132" evidence="2">
    <location>
        <begin position="811"/>
        <end position="992"/>
    </location>
</feature>
<dbReference type="OrthoDB" id="4554725at2"/>